<comment type="similarity">
    <text evidence="1">Belongs to the bacterial solute-binding protein 3 family.</text>
</comment>
<protein>
    <submittedName>
        <fullName evidence="6">Amino acid ABC transporter substrate-binding protein</fullName>
    </submittedName>
</protein>
<feature type="chain" id="PRO_5009190489" evidence="4">
    <location>
        <begin position="24"/>
        <end position="343"/>
    </location>
</feature>
<dbReference type="Gene3D" id="3.40.190.10">
    <property type="entry name" value="Periplasmic binding protein-like II"/>
    <property type="match status" value="2"/>
</dbReference>
<organism evidence="6 7">
    <name type="scientific">Devosia insulae DS-56</name>
    <dbReference type="NCBI Taxonomy" id="1116389"/>
    <lineage>
        <taxon>Bacteria</taxon>
        <taxon>Pseudomonadati</taxon>
        <taxon>Pseudomonadota</taxon>
        <taxon>Alphaproteobacteria</taxon>
        <taxon>Hyphomicrobiales</taxon>
        <taxon>Devosiaceae</taxon>
        <taxon>Devosia</taxon>
    </lineage>
</organism>
<dbReference type="InterPro" id="IPR051455">
    <property type="entry name" value="Bact_solute-bind_prot3"/>
</dbReference>
<keyword evidence="3 4" id="KW-0732">Signal</keyword>
<dbReference type="SMART" id="SM00062">
    <property type="entry name" value="PBPb"/>
    <property type="match status" value="1"/>
</dbReference>
<name>A0A1E5XSX2_9HYPH</name>
<gene>
    <name evidence="6" type="ORF">VW23_001080</name>
</gene>
<dbReference type="Pfam" id="PF00497">
    <property type="entry name" value="SBP_bac_3"/>
    <property type="match status" value="1"/>
</dbReference>
<dbReference type="SUPFAM" id="SSF53850">
    <property type="entry name" value="Periplasmic binding protein-like II"/>
    <property type="match status" value="1"/>
</dbReference>
<evidence type="ECO:0000256" key="2">
    <source>
        <dbReference type="ARBA" id="ARBA00022448"/>
    </source>
</evidence>
<dbReference type="AlphaFoldDB" id="A0A1E5XSX2"/>
<feature type="domain" description="Solute-binding protein family 3/N-terminal" evidence="5">
    <location>
        <begin position="39"/>
        <end position="268"/>
    </location>
</feature>
<dbReference type="PANTHER" id="PTHR30085">
    <property type="entry name" value="AMINO ACID ABC TRANSPORTER PERMEASE"/>
    <property type="match status" value="1"/>
</dbReference>
<dbReference type="GO" id="GO:0006865">
    <property type="term" value="P:amino acid transport"/>
    <property type="evidence" value="ECO:0007669"/>
    <property type="project" value="TreeGrafter"/>
</dbReference>
<dbReference type="RefSeq" id="WP_069909131.1">
    <property type="nucleotide sequence ID" value="NZ_LAJE02000146.1"/>
</dbReference>
<reference evidence="6 7" key="1">
    <citation type="journal article" date="2015" name="Genome Announc.">
        <title>Genome Assemblies of Three Soil-Associated Devosia species: D. insulae, D. limi, and D. soli.</title>
        <authorList>
            <person name="Hassan Y.I."/>
            <person name="Lepp D."/>
            <person name="Zhou T."/>
        </authorList>
    </citation>
    <scope>NUCLEOTIDE SEQUENCE [LARGE SCALE GENOMIC DNA]</scope>
    <source>
        <strain evidence="6 7">DS-56</strain>
    </source>
</reference>
<evidence type="ECO:0000313" key="7">
    <source>
        <dbReference type="Proteomes" id="UP000095463"/>
    </source>
</evidence>
<dbReference type="OrthoDB" id="9777941at2"/>
<dbReference type="PANTHER" id="PTHR30085:SF7">
    <property type="entry name" value="AMINO-ACID ABC TRANSPORTER-BINDING PROTEIN YHDW-RELATED"/>
    <property type="match status" value="1"/>
</dbReference>
<accession>A0A1E5XSX2</accession>
<sequence length="343" mass="36703">MIKSLLSVALAAGLGLSASAAFAQTTTSATLDAVKAKGYVQCGVTGGVPGFSAPDANNNWSGLEVDYCRALAAAIFNNADSVRYTPLTSQERFTALSAGEIDVLSRTTTWTMSRDTQLGIKFIGTMFYDGQGFMVRKADNIASALDLSGAAVCIESGTTTELNAADYFAANNLEFNTVVFVDQDEVVKAYEDGRCDVYTTDSSALAAERSKFANPADHIILPEIISKEPLGPVVRQGDDGWFNIARWTYYALLESEELGVSSANVDEMLASDNPAIKRLLGVEGDFGTPIGLTKDWAYQIIKLVGNYGEVYEKHVGPSTPIGLARGLNALWKDGGIQYSPPIR</sequence>
<evidence type="ECO:0000256" key="4">
    <source>
        <dbReference type="SAM" id="SignalP"/>
    </source>
</evidence>
<comment type="caution">
    <text evidence="6">The sequence shown here is derived from an EMBL/GenBank/DDBJ whole genome shotgun (WGS) entry which is preliminary data.</text>
</comment>
<evidence type="ECO:0000256" key="3">
    <source>
        <dbReference type="ARBA" id="ARBA00022729"/>
    </source>
</evidence>
<evidence type="ECO:0000256" key="1">
    <source>
        <dbReference type="ARBA" id="ARBA00010333"/>
    </source>
</evidence>
<keyword evidence="7" id="KW-1185">Reference proteome</keyword>
<evidence type="ECO:0000259" key="5">
    <source>
        <dbReference type="SMART" id="SM00062"/>
    </source>
</evidence>
<proteinExistence type="inferred from homology"/>
<evidence type="ECO:0000313" key="6">
    <source>
        <dbReference type="EMBL" id="OEO31689.1"/>
    </source>
</evidence>
<dbReference type="InterPro" id="IPR001638">
    <property type="entry name" value="Solute-binding_3/MltF_N"/>
</dbReference>
<dbReference type="Proteomes" id="UP000095463">
    <property type="component" value="Unassembled WGS sequence"/>
</dbReference>
<dbReference type="CDD" id="cd13692">
    <property type="entry name" value="PBP2_BztA"/>
    <property type="match status" value="1"/>
</dbReference>
<dbReference type="EMBL" id="LAJE02000146">
    <property type="protein sequence ID" value="OEO31689.1"/>
    <property type="molecule type" value="Genomic_DNA"/>
</dbReference>
<keyword evidence="2" id="KW-0813">Transport</keyword>
<feature type="signal peptide" evidence="4">
    <location>
        <begin position="1"/>
        <end position="23"/>
    </location>
</feature>